<evidence type="ECO:0000313" key="2">
    <source>
        <dbReference type="EMBL" id="CAH0382729.1"/>
    </source>
</evidence>
<feature type="region of interest" description="Disordered" evidence="1">
    <location>
        <begin position="329"/>
        <end position="353"/>
    </location>
</feature>
<accession>A0A9P0A290</accession>
<feature type="compositionally biased region" description="Polar residues" evidence="1">
    <location>
        <begin position="330"/>
        <end position="344"/>
    </location>
</feature>
<feature type="region of interest" description="Disordered" evidence="1">
    <location>
        <begin position="437"/>
        <end position="460"/>
    </location>
</feature>
<proteinExistence type="predicted"/>
<dbReference type="EMBL" id="OU963871">
    <property type="protein sequence ID" value="CAH0382729.1"/>
    <property type="molecule type" value="Genomic_DNA"/>
</dbReference>
<feature type="compositionally biased region" description="Gly residues" evidence="1">
    <location>
        <begin position="372"/>
        <end position="384"/>
    </location>
</feature>
<protein>
    <submittedName>
        <fullName evidence="2">Uncharacterized protein</fullName>
    </submittedName>
</protein>
<reference evidence="2" key="1">
    <citation type="submission" date="2021-12" db="EMBL/GenBank/DDBJ databases">
        <authorList>
            <person name="King R."/>
        </authorList>
    </citation>
    <scope>NUCLEOTIDE SEQUENCE</scope>
</reference>
<sequence>MLQLRRIEGASNCEDVLTALPTFGGGTNVKIAARLRRCVIIYNSLPLDISAGRTRTEAPLIMGFPSWRMTAFQALRILLGLLCLNESLRPGIAAVFYCRNLNVSTGALVTTRPYNTKLWCGEPQGKFLAVARNTLFFLQCRSGDPKLKEATAAIFETGNATGGTTIFEQDEVCEVVQKNLQNPTKAEALAYMLDGITVPFNLSSVFFVTQLLMHSSTINDMNVEEILVINLEMDDFTSCNTSCFSISGFSAVDVGCQTCNANHYFEYLAKGQMADTYTVSSSCPVYHPFNSYTNINQSFRLARKDKALYKWPGEPNTGKLSLPKIGKEYLTSSPQRTGGDTRSGTPWAPNTRYANDTGVKKVQAVERRSRGGRGGGVSSGGGDSGVPATGTTTGTYPTGNQAGQQVGANSGRPTRSGASGIRPFGGLKLSNLWGSFSRVSFGHSPTPSSQYQYARLSGSR</sequence>
<feature type="region of interest" description="Disordered" evidence="1">
    <location>
        <begin position="366"/>
        <end position="422"/>
    </location>
</feature>
<gene>
    <name evidence="2" type="ORF">BEMITA_LOCUS2234</name>
</gene>
<evidence type="ECO:0000313" key="3">
    <source>
        <dbReference type="Proteomes" id="UP001152759"/>
    </source>
</evidence>
<keyword evidence="3" id="KW-1185">Reference proteome</keyword>
<name>A0A9P0A290_BEMTA</name>
<feature type="compositionally biased region" description="Low complexity" evidence="1">
    <location>
        <begin position="385"/>
        <end position="399"/>
    </location>
</feature>
<evidence type="ECO:0000256" key="1">
    <source>
        <dbReference type="SAM" id="MobiDB-lite"/>
    </source>
</evidence>
<dbReference type="AlphaFoldDB" id="A0A9P0A290"/>
<feature type="compositionally biased region" description="Polar residues" evidence="1">
    <location>
        <begin position="400"/>
        <end position="417"/>
    </location>
</feature>
<organism evidence="2 3">
    <name type="scientific">Bemisia tabaci</name>
    <name type="common">Sweetpotato whitefly</name>
    <name type="synonym">Aleurodes tabaci</name>
    <dbReference type="NCBI Taxonomy" id="7038"/>
    <lineage>
        <taxon>Eukaryota</taxon>
        <taxon>Metazoa</taxon>
        <taxon>Ecdysozoa</taxon>
        <taxon>Arthropoda</taxon>
        <taxon>Hexapoda</taxon>
        <taxon>Insecta</taxon>
        <taxon>Pterygota</taxon>
        <taxon>Neoptera</taxon>
        <taxon>Paraneoptera</taxon>
        <taxon>Hemiptera</taxon>
        <taxon>Sternorrhyncha</taxon>
        <taxon>Aleyrodoidea</taxon>
        <taxon>Aleyrodidae</taxon>
        <taxon>Aleyrodinae</taxon>
        <taxon>Bemisia</taxon>
    </lineage>
</organism>
<dbReference type="Proteomes" id="UP001152759">
    <property type="component" value="Chromosome 10"/>
</dbReference>